<evidence type="ECO:0000313" key="2">
    <source>
        <dbReference type="Proteomes" id="UP001592582"/>
    </source>
</evidence>
<dbReference type="InterPro" id="IPR050250">
    <property type="entry name" value="Macrolide_Exporter_MacB"/>
</dbReference>
<dbReference type="PANTHER" id="PTHR30572">
    <property type="entry name" value="MEMBRANE COMPONENT OF TRANSPORTER-RELATED"/>
    <property type="match status" value="1"/>
</dbReference>
<dbReference type="Proteomes" id="UP001592582">
    <property type="component" value="Unassembled WGS sequence"/>
</dbReference>
<name>A0ABV6V9D4_9ACTN</name>
<dbReference type="EMBL" id="JBHEZX010000005">
    <property type="protein sequence ID" value="MFC1410337.1"/>
    <property type="molecule type" value="Genomic_DNA"/>
</dbReference>
<dbReference type="Pfam" id="PF12704">
    <property type="entry name" value="MacB_PCD"/>
    <property type="match status" value="1"/>
</dbReference>
<proteinExistence type="predicted"/>
<organism evidence="1 2">
    <name type="scientific">Streptacidiphilus alkalitolerans</name>
    <dbReference type="NCBI Taxonomy" id="3342712"/>
    <lineage>
        <taxon>Bacteria</taxon>
        <taxon>Bacillati</taxon>
        <taxon>Actinomycetota</taxon>
        <taxon>Actinomycetes</taxon>
        <taxon>Kitasatosporales</taxon>
        <taxon>Streptomycetaceae</taxon>
        <taxon>Streptacidiphilus</taxon>
    </lineage>
</organism>
<reference evidence="1 2" key="1">
    <citation type="submission" date="2024-09" db="EMBL/GenBank/DDBJ databases">
        <authorList>
            <person name="Lee S.D."/>
        </authorList>
    </citation>
    <scope>NUCLEOTIDE SEQUENCE [LARGE SCALE GENOMIC DNA]</scope>
    <source>
        <strain evidence="1 2">N1-1</strain>
    </source>
</reference>
<comment type="caution">
    <text evidence="1">The sequence shown here is derived from an EMBL/GenBank/DDBJ whole genome shotgun (WGS) entry which is preliminary data.</text>
</comment>
<dbReference type="Pfam" id="PF02687">
    <property type="entry name" value="FtsX"/>
    <property type="match status" value="1"/>
</dbReference>
<accession>A0ABV6V9D4</accession>
<gene>
    <name evidence="1" type="ORF">ACEZDG_13780</name>
</gene>
<dbReference type="InterPro" id="IPR003838">
    <property type="entry name" value="ABC3_permease_C"/>
</dbReference>
<keyword evidence="2" id="KW-1185">Reference proteome</keyword>
<dbReference type="PANTHER" id="PTHR30572:SF4">
    <property type="entry name" value="ABC TRANSPORTER PERMEASE YTRF"/>
    <property type="match status" value="1"/>
</dbReference>
<sequence>MRLIDTQLVKEAWQDLRAHRGRTVLSAISLLIGVIAVVGVFTAGSVVRDVFVAGAEQQNGRAVTVETRIQDPAVAARGLPAVVADLDRRISDAGGSFALSTDLSGSLTTPDGTAHGQDVTLVAGRLDLVRRMPVLEGGWLPADSRVHPGGVVLNQAAAAQYGQPGATLLVGLDHRFQAFPQRVLGVVADGRQTPMVYLSLLSADAFQPGAVPADPSLDLLAHDPVADEAVLHDAVAQVGSDLGIPASALDIRRTDTVQQLADSLRTTQAAFLAAAVVTLLASVMGLLNIGLATVRDRRRELTIRRATGATRLRIFSLVLSSSLLVGLLAALVAIGAALLVVFGVVPHLLSPASAVEAPGFPVSAAAAGLLAALAASACGGIAPALAASRVDLAYALRE</sequence>
<protein>
    <submittedName>
        <fullName evidence="1">ABC transporter permease</fullName>
    </submittedName>
</protein>
<dbReference type="InterPro" id="IPR025857">
    <property type="entry name" value="MacB_PCD"/>
</dbReference>
<evidence type="ECO:0000313" key="1">
    <source>
        <dbReference type="EMBL" id="MFC1410337.1"/>
    </source>
</evidence>